<dbReference type="PANTHER" id="PTHR35908">
    <property type="entry name" value="HYPOTHETICAL FUSION PROTEIN"/>
    <property type="match status" value="1"/>
</dbReference>
<dbReference type="InterPro" id="IPR037523">
    <property type="entry name" value="VOC_core"/>
</dbReference>
<accession>A0ABT0FJX7</accession>
<dbReference type="EMBL" id="JAKRKC020000001">
    <property type="protein sequence ID" value="MCK2212603.1"/>
    <property type="molecule type" value="Genomic_DNA"/>
</dbReference>
<dbReference type="PROSITE" id="PS51819">
    <property type="entry name" value="VOC"/>
    <property type="match status" value="1"/>
</dbReference>
<dbReference type="Gene3D" id="3.10.180.10">
    <property type="entry name" value="2,3-Dihydroxybiphenyl 1,2-Dioxygenase, domain 1"/>
    <property type="match status" value="1"/>
</dbReference>
<proteinExistence type="predicted"/>
<gene>
    <name evidence="2" type="ORF">MF672_002130</name>
</gene>
<dbReference type="PANTHER" id="PTHR35908:SF1">
    <property type="entry name" value="CONSERVED PROTEIN"/>
    <property type="match status" value="1"/>
</dbReference>
<dbReference type="Proteomes" id="UP001317259">
    <property type="component" value="Unassembled WGS sequence"/>
</dbReference>
<comment type="caution">
    <text evidence="2">The sequence shown here is derived from an EMBL/GenBank/DDBJ whole genome shotgun (WGS) entry which is preliminary data.</text>
</comment>
<dbReference type="InterPro" id="IPR041581">
    <property type="entry name" value="Glyoxalase_6"/>
</dbReference>
<dbReference type="Pfam" id="PF18029">
    <property type="entry name" value="Glyoxalase_6"/>
    <property type="match status" value="1"/>
</dbReference>
<sequence>MTTKAKLLAVSLDCPEPKKLAEFYHEITGWEITYATDEYAAVSDGDGLNIYFGQLPEREAVTWPSPNKQFHLDFRVPDVEKAAAEYVELGATRPDFQPGVTEEGVRWIVLQDPAGHAFCVCPEPS</sequence>
<reference evidence="2 3" key="1">
    <citation type="submission" date="2022-04" db="EMBL/GenBank/DDBJ databases">
        <title>Genome draft of Actinomadura sp. ATCC 31491.</title>
        <authorList>
            <person name="Shi X."/>
            <person name="Du Y."/>
        </authorList>
    </citation>
    <scope>NUCLEOTIDE SEQUENCE [LARGE SCALE GENOMIC DNA]</scope>
    <source>
        <strain evidence="2 3">ATCC 31491</strain>
    </source>
</reference>
<organism evidence="2 3">
    <name type="scientific">Actinomadura luzonensis</name>
    <dbReference type="NCBI Taxonomy" id="2805427"/>
    <lineage>
        <taxon>Bacteria</taxon>
        <taxon>Bacillati</taxon>
        <taxon>Actinomycetota</taxon>
        <taxon>Actinomycetes</taxon>
        <taxon>Streptosporangiales</taxon>
        <taxon>Thermomonosporaceae</taxon>
        <taxon>Actinomadura</taxon>
    </lineage>
</organism>
<evidence type="ECO:0000313" key="3">
    <source>
        <dbReference type="Proteomes" id="UP001317259"/>
    </source>
</evidence>
<keyword evidence="3" id="KW-1185">Reference proteome</keyword>
<protein>
    <submittedName>
        <fullName evidence="2">VOC family protein</fullName>
    </submittedName>
</protein>
<evidence type="ECO:0000259" key="1">
    <source>
        <dbReference type="PROSITE" id="PS51819"/>
    </source>
</evidence>
<dbReference type="SUPFAM" id="SSF54593">
    <property type="entry name" value="Glyoxalase/Bleomycin resistance protein/Dihydroxybiphenyl dioxygenase"/>
    <property type="match status" value="1"/>
</dbReference>
<dbReference type="InterPro" id="IPR029068">
    <property type="entry name" value="Glyas_Bleomycin-R_OHBP_Dase"/>
</dbReference>
<name>A0ABT0FJX7_9ACTN</name>
<dbReference type="CDD" id="cd06587">
    <property type="entry name" value="VOC"/>
    <property type="match status" value="1"/>
</dbReference>
<feature type="domain" description="VOC" evidence="1">
    <location>
        <begin position="6"/>
        <end position="123"/>
    </location>
</feature>
<dbReference type="RefSeq" id="WP_242376070.1">
    <property type="nucleotide sequence ID" value="NZ_JAKRKC020000001.1"/>
</dbReference>
<evidence type="ECO:0000313" key="2">
    <source>
        <dbReference type="EMBL" id="MCK2212603.1"/>
    </source>
</evidence>